<reference evidence="5 6" key="1">
    <citation type="submission" date="2016-10" db="EMBL/GenBank/DDBJ databases">
        <authorList>
            <person name="de Groot N.N."/>
        </authorList>
    </citation>
    <scope>NUCLEOTIDE SEQUENCE [LARGE SCALE GENOMIC DNA]</scope>
    <source>
        <strain>J11</strain>
        <strain evidence="6">PG 39</strain>
    </source>
</reference>
<feature type="active site" description="Proton donor/acceptor" evidence="2">
    <location>
        <position position="179"/>
    </location>
</feature>
<dbReference type="CDD" id="cd05827">
    <property type="entry name" value="Sortase_C"/>
    <property type="match status" value="1"/>
</dbReference>
<feature type="region of interest" description="Disordered" evidence="3">
    <location>
        <begin position="309"/>
        <end position="336"/>
    </location>
</feature>
<feature type="active site" description="Acyl-thioester intermediate" evidence="2">
    <location>
        <position position="241"/>
    </location>
</feature>
<dbReference type="AlphaFoldDB" id="A0A1I2PQT0"/>
<evidence type="ECO:0000256" key="1">
    <source>
        <dbReference type="ARBA" id="ARBA00022801"/>
    </source>
</evidence>
<dbReference type="InterPro" id="IPR042002">
    <property type="entry name" value="Sortase_C"/>
</dbReference>
<keyword evidence="6" id="KW-1185">Reference proteome</keyword>
<keyword evidence="1" id="KW-0378">Hydrolase</keyword>
<feature type="compositionally biased region" description="Basic and acidic residues" evidence="3">
    <location>
        <begin position="13"/>
        <end position="25"/>
    </location>
</feature>
<feature type="transmembrane region" description="Helical" evidence="4">
    <location>
        <begin position="276"/>
        <end position="299"/>
    </location>
</feature>
<accession>A0A1I2PQT0</accession>
<keyword evidence="4" id="KW-1133">Transmembrane helix</keyword>
<name>A0A1I2PQT0_9CORY</name>
<evidence type="ECO:0000313" key="6">
    <source>
        <dbReference type="Proteomes" id="UP000199065"/>
    </source>
</evidence>
<sequence>MGSPSSMALAERNGPERNSHEDRRSAAKIADKRRKIITLVLVSLGFLALLYPVVSTQFNNQRQAAIAARYDEVLKEVPQEVRSETLERAREYNRNDLHSGPILDPWLARITPDNTDYQQYLGQLNAAEAMVRLRIPDIGVDLPVMHGTAPHTLEHGVGHLFGSALPVGGEGTHSVLTGHTGLANATLFDNVSKLNEGEAFYIQVMGETLKYEIDQVKVVRPDETDDLRPVAGRDLVTLVTCTPYGINTHRLLVRGTRVPLEKEDTQRIEEAKASVWQWWMTAILVAIIVLLILLAWLFARAWRPKTEEDNEVVDQANGSGYPSEHFAHDDEENLNG</sequence>
<dbReference type="SUPFAM" id="SSF63817">
    <property type="entry name" value="Sortase"/>
    <property type="match status" value="1"/>
</dbReference>
<protein>
    <submittedName>
        <fullName evidence="5">Sortase A</fullName>
    </submittedName>
</protein>
<gene>
    <name evidence="5" type="ORF">SAMN05660282_00066</name>
</gene>
<dbReference type="Pfam" id="PF04203">
    <property type="entry name" value="Sortase"/>
    <property type="match status" value="1"/>
</dbReference>
<dbReference type="InterPro" id="IPR023365">
    <property type="entry name" value="Sortase_dom-sf"/>
</dbReference>
<feature type="region of interest" description="Disordered" evidence="3">
    <location>
        <begin position="1"/>
        <end position="27"/>
    </location>
</feature>
<keyword evidence="4" id="KW-0812">Transmembrane</keyword>
<dbReference type="InterPro" id="IPR005754">
    <property type="entry name" value="Sortase"/>
</dbReference>
<dbReference type="Proteomes" id="UP000199065">
    <property type="component" value="Unassembled WGS sequence"/>
</dbReference>
<evidence type="ECO:0000313" key="5">
    <source>
        <dbReference type="EMBL" id="SFG15781.1"/>
    </source>
</evidence>
<dbReference type="NCBIfam" id="TIGR01076">
    <property type="entry name" value="sortase_fam"/>
    <property type="match status" value="1"/>
</dbReference>
<dbReference type="Gene3D" id="2.40.260.10">
    <property type="entry name" value="Sortase"/>
    <property type="match status" value="1"/>
</dbReference>
<feature type="transmembrane region" description="Helical" evidence="4">
    <location>
        <begin position="36"/>
        <end position="54"/>
    </location>
</feature>
<organism evidence="5 6">
    <name type="scientific">Corynebacterium spheniscorum</name>
    <dbReference type="NCBI Taxonomy" id="185761"/>
    <lineage>
        <taxon>Bacteria</taxon>
        <taxon>Bacillati</taxon>
        <taxon>Actinomycetota</taxon>
        <taxon>Actinomycetes</taxon>
        <taxon>Mycobacteriales</taxon>
        <taxon>Corynebacteriaceae</taxon>
        <taxon>Corynebacterium</taxon>
    </lineage>
</organism>
<dbReference type="NCBIfam" id="NF033745">
    <property type="entry name" value="class_C_sortase"/>
    <property type="match status" value="1"/>
</dbReference>
<evidence type="ECO:0000256" key="4">
    <source>
        <dbReference type="SAM" id="Phobius"/>
    </source>
</evidence>
<proteinExistence type="predicted"/>
<dbReference type="GO" id="GO:0016787">
    <property type="term" value="F:hydrolase activity"/>
    <property type="evidence" value="ECO:0007669"/>
    <property type="project" value="UniProtKB-KW"/>
</dbReference>
<evidence type="ECO:0000256" key="3">
    <source>
        <dbReference type="SAM" id="MobiDB-lite"/>
    </source>
</evidence>
<dbReference type="STRING" id="185761.SAMN05660282_00066"/>
<evidence type="ECO:0000256" key="2">
    <source>
        <dbReference type="PIRSR" id="PIRSR605754-1"/>
    </source>
</evidence>
<dbReference type="EMBL" id="FOPJ01000001">
    <property type="protein sequence ID" value="SFG15781.1"/>
    <property type="molecule type" value="Genomic_DNA"/>
</dbReference>
<keyword evidence="4" id="KW-0472">Membrane</keyword>